<accession>A0A2K3D6V0</accession>
<feature type="region of interest" description="Disordered" evidence="1">
    <location>
        <begin position="688"/>
        <end position="735"/>
    </location>
</feature>
<dbReference type="Proteomes" id="UP000006906">
    <property type="component" value="Chromosome 12"/>
</dbReference>
<dbReference type="SUPFAM" id="SSF81383">
    <property type="entry name" value="F-box domain"/>
    <property type="match status" value="1"/>
</dbReference>
<feature type="domain" description="Hemimethylated DNA-binding" evidence="3">
    <location>
        <begin position="622"/>
        <end position="878"/>
    </location>
</feature>
<dbReference type="OrthoDB" id="2012412at2759"/>
<dbReference type="InterPro" id="IPR036047">
    <property type="entry name" value="F-box-like_dom_sf"/>
</dbReference>
<dbReference type="SMART" id="SM00256">
    <property type="entry name" value="FBOX"/>
    <property type="match status" value="1"/>
</dbReference>
<dbReference type="GO" id="GO:0003677">
    <property type="term" value="F:DNA binding"/>
    <property type="evidence" value="ECO:0007669"/>
    <property type="project" value="InterPro"/>
</dbReference>
<feature type="compositionally biased region" description="Low complexity" evidence="1">
    <location>
        <begin position="706"/>
        <end position="721"/>
    </location>
</feature>
<evidence type="ECO:0000256" key="1">
    <source>
        <dbReference type="SAM" id="MobiDB-lite"/>
    </source>
</evidence>
<dbReference type="InterPro" id="IPR011722">
    <property type="entry name" value="Hemimethylated_DNA-bd_dom"/>
</dbReference>
<dbReference type="Pfam" id="PF12937">
    <property type="entry name" value="F-box-like"/>
    <property type="match status" value="1"/>
</dbReference>
<dbReference type="GeneID" id="5719512"/>
<dbReference type="InterPro" id="IPR001810">
    <property type="entry name" value="F-box_dom"/>
</dbReference>
<dbReference type="NCBIfam" id="TIGR02097">
    <property type="entry name" value="yccV"/>
    <property type="match status" value="1"/>
</dbReference>
<gene>
    <name evidence="4" type="ORF">CHLRE_12g541904v5</name>
</gene>
<dbReference type="SUPFAM" id="SSF141255">
    <property type="entry name" value="YccV-like"/>
    <property type="match status" value="1"/>
</dbReference>
<evidence type="ECO:0008006" key="6">
    <source>
        <dbReference type="Google" id="ProtNLM"/>
    </source>
</evidence>
<keyword evidence="5" id="KW-1185">Reference proteome</keyword>
<dbReference type="InParanoid" id="A0A2K3D6V0"/>
<dbReference type="SMART" id="SM00992">
    <property type="entry name" value="YccV-like"/>
    <property type="match status" value="1"/>
</dbReference>
<feature type="region of interest" description="Disordered" evidence="1">
    <location>
        <begin position="801"/>
        <end position="847"/>
    </location>
</feature>
<feature type="compositionally biased region" description="Pro residues" evidence="1">
    <location>
        <begin position="815"/>
        <end position="824"/>
    </location>
</feature>
<name>A0A2K3D6V0_CHLRE</name>
<feature type="compositionally biased region" description="Gly residues" evidence="1">
    <location>
        <begin position="722"/>
        <end position="735"/>
    </location>
</feature>
<feature type="compositionally biased region" description="Low complexity" evidence="1">
    <location>
        <begin position="139"/>
        <end position="149"/>
    </location>
</feature>
<evidence type="ECO:0000259" key="3">
    <source>
        <dbReference type="SMART" id="SM00992"/>
    </source>
</evidence>
<dbReference type="AlphaFoldDB" id="A0A2K3D6V0"/>
<evidence type="ECO:0000313" key="5">
    <source>
        <dbReference type="Proteomes" id="UP000006906"/>
    </source>
</evidence>
<dbReference type="Gene3D" id="2.30.30.390">
    <property type="entry name" value="Hemimethylated DNA-binding domain"/>
    <property type="match status" value="1"/>
</dbReference>
<dbReference type="CDD" id="cd09917">
    <property type="entry name" value="F-box_SF"/>
    <property type="match status" value="1"/>
</dbReference>
<feature type="compositionally biased region" description="Low complexity" evidence="1">
    <location>
        <begin position="165"/>
        <end position="179"/>
    </location>
</feature>
<dbReference type="Gramene" id="PNW76254">
    <property type="protein sequence ID" value="PNW76254"/>
    <property type="gene ID" value="CHLRE_12g541904v5"/>
</dbReference>
<dbReference type="RefSeq" id="XP_042919187.1">
    <property type="nucleotide sequence ID" value="XM_043068777.1"/>
</dbReference>
<evidence type="ECO:0000313" key="4">
    <source>
        <dbReference type="EMBL" id="PNW76254.1"/>
    </source>
</evidence>
<reference evidence="4 5" key="1">
    <citation type="journal article" date="2007" name="Science">
        <title>The Chlamydomonas genome reveals the evolution of key animal and plant functions.</title>
        <authorList>
            <person name="Merchant S.S."/>
            <person name="Prochnik S.E."/>
            <person name="Vallon O."/>
            <person name="Harris E.H."/>
            <person name="Karpowicz S.J."/>
            <person name="Witman G.B."/>
            <person name="Terry A."/>
            <person name="Salamov A."/>
            <person name="Fritz-Laylin L.K."/>
            <person name="Marechal-Drouard L."/>
            <person name="Marshall W.F."/>
            <person name="Qu L.H."/>
            <person name="Nelson D.R."/>
            <person name="Sanderfoot A.A."/>
            <person name="Spalding M.H."/>
            <person name="Kapitonov V.V."/>
            <person name="Ren Q."/>
            <person name="Ferris P."/>
            <person name="Lindquist E."/>
            <person name="Shapiro H."/>
            <person name="Lucas S.M."/>
            <person name="Grimwood J."/>
            <person name="Schmutz J."/>
            <person name="Cardol P."/>
            <person name="Cerutti H."/>
            <person name="Chanfreau G."/>
            <person name="Chen C.L."/>
            <person name="Cognat V."/>
            <person name="Croft M.T."/>
            <person name="Dent R."/>
            <person name="Dutcher S."/>
            <person name="Fernandez E."/>
            <person name="Fukuzawa H."/>
            <person name="Gonzalez-Ballester D."/>
            <person name="Gonzalez-Halphen D."/>
            <person name="Hallmann A."/>
            <person name="Hanikenne M."/>
            <person name="Hippler M."/>
            <person name="Inwood W."/>
            <person name="Jabbari K."/>
            <person name="Kalanon M."/>
            <person name="Kuras R."/>
            <person name="Lefebvre P.A."/>
            <person name="Lemaire S.D."/>
            <person name="Lobanov A.V."/>
            <person name="Lohr M."/>
            <person name="Manuell A."/>
            <person name="Meier I."/>
            <person name="Mets L."/>
            <person name="Mittag M."/>
            <person name="Mittelmeier T."/>
            <person name="Moroney J.V."/>
            <person name="Moseley J."/>
            <person name="Napoli C."/>
            <person name="Nedelcu A.M."/>
            <person name="Niyogi K."/>
            <person name="Novoselov S.V."/>
            <person name="Paulsen I.T."/>
            <person name="Pazour G."/>
            <person name="Purton S."/>
            <person name="Ral J.P."/>
            <person name="Riano-Pachon D.M."/>
            <person name="Riekhof W."/>
            <person name="Rymarquis L."/>
            <person name="Schroda M."/>
            <person name="Stern D."/>
            <person name="Umen J."/>
            <person name="Willows R."/>
            <person name="Wilson N."/>
            <person name="Zimmer S.L."/>
            <person name="Allmer J."/>
            <person name="Balk J."/>
            <person name="Bisova K."/>
            <person name="Chen C.J."/>
            <person name="Elias M."/>
            <person name="Gendler K."/>
            <person name="Hauser C."/>
            <person name="Lamb M.R."/>
            <person name="Ledford H."/>
            <person name="Long J.C."/>
            <person name="Minagawa J."/>
            <person name="Page M.D."/>
            <person name="Pan J."/>
            <person name="Pootakham W."/>
            <person name="Roje S."/>
            <person name="Rose A."/>
            <person name="Stahlberg E."/>
            <person name="Terauchi A.M."/>
            <person name="Yang P."/>
            <person name="Ball S."/>
            <person name="Bowler C."/>
            <person name="Dieckmann C.L."/>
            <person name="Gladyshev V.N."/>
            <person name="Green P."/>
            <person name="Jorgensen R."/>
            <person name="Mayfield S."/>
            <person name="Mueller-Roeber B."/>
            <person name="Rajamani S."/>
            <person name="Sayre R.T."/>
            <person name="Brokstein P."/>
            <person name="Dubchak I."/>
            <person name="Goodstein D."/>
            <person name="Hornick L."/>
            <person name="Huang Y.W."/>
            <person name="Jhaveri J."/>
            <person name="Luo Y."/>
            <person name="Martinez D."/>
            <person name="Ngau W.C."/>
            <person name="Otillar B."/>
            <person name="Poliakov A."/>
            <person name="Porter A."/>
            <person name="Szajkowski L."/>
            <person name="Werner G."/>
            <person name="Zhou K."/>
            <person name="Grigoriev I.V."/>
            <person name="Rokhsar D.S."/>
            <person name="Grossman A.R."/>
        </authorList>
    </citation>
    <scope>NUCLEOTIDE SEQUENCE [LARGE SCALE GENOMIC DNA]</scope>
    <source>
        <strain evidence="5">CC-503</strain>
    </source>
</reference>
<proteinExistence type="predicted"/>
<dbReference type="EMBL" id="CM008973">
    <property type="protein sequence ID" value="PNW76254.1"/>
    <property type="molecule type" value="Genomic_DNA"/>
</dbReference>
<organism evidence="4 5">
    <name type="scientific">Chlamydomonas reinhardtii</name>
    <name type="common">Chlamydomonas smithii</name>
    <dbReference type="NCBI Taxonomy" id="3055"/>
    <lineage>
        <taxon>Eukaryota</taxon>
        <taxon>Viridiplantae</taxon>
        <taxon>Chlorophyta</taxon>
        <taxon>core chlorophytes</taxon>
        <taxon>Chlorophyceae</taxon>
        <taxon>CS clade</taxon>
        <taxon>Chlamydomonadales</taxon>
        <taxon>Chlamydomonadaceae</taxon>
        <taxon>Chlamydomonas</taxon>
    </lineage>
</organism>
<dbReference type="PANTHER" id="PTHR31350">
    <property type="entry name" value="SI:DKEY-261L7.2"/>
    <property type="match status" value="1"/>
</dbReference>
<feature type="domain" description="F-box" evidence="2">
    <location>
        <begin position="14"/>
        <end position="54"/>
    </location>
</feature>
<evidence type="ECO:0000259" key="2">
    <source>
        <dbReference type="SMART" id="SM00256"/>
    </source>
</evidence>
<dbReference type="Gene3D" id="1.20.1280.50">
    <property type="match status" value="1"/>
</dbReference>
<dbReference type="Pfam" id="PF13369">
    <property type="entry name" value="Transglut_core2"/>
    <property type="match status" value="1"/>
</dbReference>
<sequence length="913" mass="94120">MASIIDRAADPDALPLDFLRLLFARLNPRDLCAAACTCKLYNELASAPVVWKAHFRTRWRHSSAGDADYAALQREEKWKSLYRIRHKLDASARAALCDLPWPLRRADALSALVSADEDVVDQLLQHAAPPPAVATLRPGAVAAGQQDQQQEQRQDAEAAGGGSGERTAAEAGAEAGAAPALPPPDLHVGRRYWATEALAAVRKQQAVEVMQEIAAARADMPMAAFSAAAEEAAAGAGGGPVLNVAALERGAIAIAAAHYPTADLSRLEAELGALGAELARRMAEQGAAPGSEQALHVLNHLLFGEPQLPLHHPMALPPALAAAAAAAAAPAGPAVTAVDTPVPLTGHGDCVSSGSGSSSSSAFGGSSSSGCPPLVAVAGRSGGVGLCGCSHDDYFNPANSLLPDVLSYRRRCGIPIALATVHLAVAARGGLGGRLQLIGLPTRVANRFIPTGADGGGGGGSGTGGSRELFVDVFSGRVVDWEELRRTLAGTGVAVARHHVRPLTAAAALERMAVNLHGTYRLTDDLACLRLALDLAAPVAEQPRDLLLRRCRLSAAMEDWADAAASLAGLGAAAEGDSGGGAGGGVQRQVAEQLEQLQRELQQQRAQWAARAAAPKVRPQEAVLFPVGTMVQHRVYGYRGLIVDWDPACAMDEHWIRQMGVDLLPGGGRAQPFYRVLVSAASSGALQGAGAGAEEGEGEEREAEGQQRQQGAVQAAPAAVAGAGGGGGDGGGAGGGWRGQVWAPFGGASKLTGLHHKLLAQETYVAQVNIQVLVPRQPPAAATATATAVATATAIAAAEAAGRAATGSSSGEDPAGPPPPPPPQQQQQQQQLDWPKGMWRPPPGATTVSVSANFQIRHPEVGRFMLGRRPGQLRYVPQPALAARFLGDVDEVGGGQCGEEVEEDGWHDVQAGY</sequence>
<feature type="region of interest" description="Disordered" evidence="1">
    <location>
        <begin position="139"/>
        <end position="184"/>
    </location>
</feature>
<dbReference type="Pfam" id="PF08755">
    <property type="entry name" value="YccV-like"/>
    <property type="match status" value="1"/>
</dbReference>
<dbReference type="KEGG" id="cre:CHLRE_12g541904v5"/>
<protein>
    <recommendedName>
        <fullName evidence="6">F-box domain-containing protein</fullName>
    </recommendedName>
</protein>
<dbReference type="PANTHER" id="PTHR31350:SF27">
    <property type="entry name" value="HEMIMETHYLATED DNA-BINDING DOMAIN-CONTAINING PROTEIN"/>
    <property type="match status" value="1"/>
</dbReference>
<dbReference type="InterPro" id="IPR036623">
    <property type="entry name" value="Hemimethylated_DNA-bd_sf"/>
</dbReference>
<dbReference type="InterPro" id="IPR032698">
    <property type="entry name" value="SirB1_N"/>
</dbReference>